<evidence type="ECO:0000313" key="2">
    <source>
        <dbReference type="EMBL" id="KAJ4471516.1"/>
    </source>
</evidence>
<keyword evidence="1" id="KW-0732">Signal</keyword>
<sequence>MLLSILLLGAAVASPLVSAMADNLVKAFRINLVRYSLDPQTREWTIKHMATHAPFEVEPMGMTLTKEFWYINIEGRGFTTQHINADQWKLIEHGFHVEDGNSIKRLTIDGAHYEETLGRVLAAVRSISPHLPPVLFVDSVLVKLEEILGDDSLHMKYWLYEERMLSQKGNGAGGVVDSRPDLQVYDSILKEHGRKKGVEEIIFYIRMYLSPHQQFELRN</sequence>
<organism evidence="2 3">
    <name type="scientific">Lentinula aciculospora</name>
    <dbReference type="NCBI Taxonomy" id="153920"/>
    <lineage>
        <taxon>Eukaryota</taxon>
        <taxon>Fungi</taxon>
        <taxon>Dikarya</taxon>
        <taxon>Basidiomycota</taxon>
        <taxon>Agaricomycotina</taxon>
        <taxon>Agaricomycetes</taxon>
        <taxon>Agaricomycetidae</taxon>
        <taxon>Agaricales</taxon>
        <taxon>Marasmiineae</taxon>
        <taxon>Omphalotaceae</taxon>
        <taxon>Lentinula</taxon>
    </lineage>
</organism>
<keyword evidence="3" id="KW-1185">Reference proteome</keyword>
<feature type="chain" id="PRO_5040833728" evidence="1">
    <location>
        <begin position="22"/>
        <end position="219"/>
    </location>
</feature>
<comment type="caution">
    <text evidence="2">The sequence shown here is derived from an EMBL/GenBank/DDBJ whole genome shotgun (WGS) entry which is preliminary data.</text>
</comment>
<evidence type="ECO:0000313" key="3">
    <source>
        <dbReference type="Proteomes" id="UP001150266"/>
    </source>
</evidence>
<feature type="signal peptide" evidence="1">
    <location>
        <begin position="1"/>
        <end position="21"/>
    </location>
</feature>
<dbReference type="Proteomes" id="UP001150266">
    <property type="component" value="Unassembled WGS sequence"/>
</dbReference>
<evidence type="ECO:0000256" key="1">
    <source>
        <dbReference type="SAM" id="SignalP"/>
    </source>
</evidence>
<dbReference type="AlphaFoldDB" id="A0A9W9A0Q1"/>
<name>A0A9W9A0Q1_9AGAR</name>
<proteinExistence type="predicted"/>
<reference evidence="2" key="1">
    <citation type="submission" date="2022-08" db="EMBL/GenBank/DDBJ databases">
        <title>A Global Phylogenomic Analysis of the Shiitake Genus Lentinula.</title>
        <authorList>
            <consortium name="DOE Joint Genome Institute"/>
            <person name="Sierra-Patev S."/>
            <person name="Min B."/>
            <person name="Naranjo-Ortiz M."/>
            <person name="Looney B."/>
            <person name="Konkel Z."/>
            <person name="Slot J.C."/>
            <person name="Sakamoto Y."/>
            <person name="Steenwyk J.L."/>
            <person name="Rokas A."/>
            <person name="Carro J."/>
            <person name="Camarero S."/>
            <person name="Ferreira P."/>
            <person name="Molpeceres G."/>
            <person name="Ruiz-Duenas F.J."/>
            <person name="Serrano A."/>
            <person name="Henrissat B."/>
            <person name="Drula E."/>
            <person name="Hughes K.W."/>
            <person name="Mata J.L."/>
            <person name="Ishikawa N.K."/>
            <person name="Vargas-Isla R."/>
            <person name="Ushijima S."/>
            <person name="Smith C.A."/>
            <person name="Ahrendt S."/>
            <person name="Andreopoulos W."/>
            <person name="He G."/>
            <person name="Labutti K."/>
            <person name="Lipzen A."/>
            <person name="Ng V."/>
            <person name="Riley R."/>
            <person name="Sandor L."/>
            <person name="Barry K."/>
            <person name="Martinez A.T."/>
            <person name="Xiao Y."/>
            <person name="Gibbons J.G."/>
            <person name="Terashima K."/>
            <person name="Grigoriev I.V."/>
            <person name="Hibbett D.S."/>
        </authorList>
    </citation>
    <scope>NUCLEOTIDE SEQUENCE</scope>
    <source>
        <strain evidence="2">JLM2183</strain>
    </source>
</reference>
<gene>
    <name evidence="2" type="ORF">J3R30DRAFT_3407875</name>
</gene>
<protein>
    <submittedName>
        <fullName evidence="2">Uncharacterized protein</fullName>
    </submittedName>
</protein>
<dbReference type="EMBL" id="JAOTPV010000022">
    <property type="protein sequence ID" value="KAJ4471516.1"/>
    <property type="molecule type" value="Genomic_DNA"/>
</dbReference>
<accession>A0A9W9A0Q1</accession>